<dbReference type="EMBL" id="BSNM01000027">
    <property type="protein sequence ID" value="GLQ33541.1"/>
    <property type="molecule type" value="Genomic_DNA"/>
</dbReference>
<feature type="signal peptide" evidence="1">
    <location>
        <begin position="1"/>
        <end position="19"/>
    </location>
</feature>
<evidence type="ECO:0000313" key="3">
    <source>
        <dbReference type="Proteomes" id="UP001161389"/>
    </source>
</evidence>
<evidence type="ECO:0000313" key="2">
    <source>
        <dbReference type="EMBL" id="GLQ33541.1"/>
    </source>
</evidence>
<reference evidence="2" key="2">
    <citation type="submission" date="2023-01" db="EMBL/GenBank/DDBJ databases">
        <title>Draft genome sequence of Litoribrevibacter albus strain NBRC 110071.</title>
        <authorList>
            <person name="Sun Q."/>
            <person name="Mori K."/>
        </authorList>
    </citation>
    <scope>NUCLEOTIDE SEQUENCE</scope>
    <source>
        <strain evidence="2">NBRC 110071</strain>
    </source>
</reference>
<evidence type="ECO:0000256" key="1">
    <source>
        <dbReference type="SAM" id="SignalP"/>
    </source>
</evidence>
<protein>
    <recommendedName>
        <fullName evidence="4">Alpha/beta hydrolase</fullName>
    </recommendedName>
</protein>
<comment type="caution">
    <text evidence="2">The sequence shown here is derived from an EMBL/GenBank/DDBJ whole genome shotgun (WGS) entry which is preliminary data.</text>
</comment>
<dbReference type="RefSeq" id="WP_284384002.1">
    <property type="nucleotide sequence ID" value="NZ_BSNM01000027.1"/>
</dbReference>
<keyword evidence="3" id="KW-1185">Reference proteome</keyword>
<feature type="chain" id="PRO_5041320251" description="Alpha/beta hydrolase" evidence="1">
    <location>
        <begin position="20"/>
        <end position="357"/>
    </location>
</feature>
<evidence type="ECO:0008006" key="4">
    <source>
        <dbReference type="Google" id="ProtNLM"/>
    </source>
</evidence>
<dbReference type="Proteomes" id="UP001161389">
    <property type="component" value="Unassembled WGS sequence"/>
</dbReference>
<reference evidence="2" key="1">
    <citation type="journal article" date="2014" name="Int. J. Syst. Evol. Microbiol.">
        <title>Complete genome sequence of Corynebacterium casei LMG S-19264T (=DSM 44701T), isolated from a smear-ripened cheese.</title>
        <authorList>
            <consortium name="US DOE Joint Genome Institute (JGI-PGF)"/>
            <person name="Walter F."/>
            <person name="Albersmeier A."/>
            <person name="Kalinowski J."/>
            <person name="Ruckert C."/>
        </authorList>
    </citation>
    <scope>NUCLEOTIDE SEQUENCE</scope>
    <source>
        <strain evidence="2">NBRC 110071</strain>
    </source>
</reference>
<organism evidence="2 3">
    <name type="scientific">Litoribrevibacter albus</name>
    <dbReference type="NCBI Taxonomy" id="1473156"/>
    <lineage>
        <taxon>Bacteria</taxon>
        <taxon>Pseudomonadati</taxon>
        <taxon>Pseudomonadota</taxon>
        <taxon>Gammaproteobacteria</taxon>
        <taxon>Oceanospirillales</taxon>
        <taxon>Oceanospirillaceae</taxon>
        <taxon>Litoribrevibacter</taxon>
    </lineage>
</organism>
<proteinExistence type="predicted"/>
<keyword evidence="1" id="KW-0732">Signal</keyword>
<gene>
    <name evidence="2" type="ORF">GCM10007876_40210</name>
</gene>
<accession>A0AA37SDY6</accession>
<sequence>MKRLNKVKLLGFAAASVLAATGTPNIAQAQVAGHNVILVHGFQFSDLKEKPSDQEVYDRQLIPQFWQDRAEGRLGWSSAERVEGRISEQVFEQAKQLSMQGTCVDGCVLVTHSTGDLVTRYFLENQETWLMNAGLEPLDIIAVLDFAGAGGGTELASLAVNIASNASIPDWIKQAVGGAFGLDLSQADISDLGVVQDLNVSKARTLAMTPNDIPHLRFAGNGGNVLIKPLILGSDDATVPAHSSCGASAPEAIESCANSVSFTGKLTSVNGPDGLLYNHYPVLMSNKADHGQVIRDEATGPVTYVYNGFDVGLRVDFEAEYKSVPWWQFWRETGNFRFVSDSADRSVSSLVYDTLNN</sequence>
<dbReference type="AlphaFoldDB" id="A0AA37SDY6"/>
<name>A0AA37SDY6_9GAMM</name>